<dbReference type="EMBL" id="FNFT01000003">
    <property type="protein sequence ID" value="SDK02661.1"/>
    <property type="molecule type" value="Genomic_DNA"/>
</dbReference>
<evidence type="ECO:0000313" key="2">
    <source>
        <dbReference type="Proteomes" id="UP000326500"/>
    </source>
</evidence>
<reference evidence="1 2" key="1">
    <citation type="submission" date="2016-10" db="EMBL/GenBank/DDBJ databases">
        <authorList>
            <person name="Varghese N."/>
            <person name="Submissions S."/>
        </authorList>
    </citation>
    <scope>NUCLEOTIDE SEQUENCE [LARGE SCALE GENOMIC DNA]</scope>
    <source>
        <strain evidence="1 2">DSM 2373</strain>
    </source>
</reference>
<keyword evidence="2" id="KW-1185">Reference proteome</keyword>
<name>A0A1G8YIT1_9EURY</name>
<protein>
    <submittedName>
        <fullName evidence="1">Uncharacterized protein</fullName>
    </submittedName>
</protein>
<sequence length="34" mass="3578">MIEHATPGTADEAASCNLKKAVLGRIIEPIPAFI</sequence>
<dbReference type="Proteomes" id="UP000326500">
    <property type="component" value="Unassembled WGS sequence"/>
</dbReference>
<gene>
    <name evidence="1" type="ORF">SAMN04488571_10343</name>
</gene>
<dbReference type="AlphaFoldDB" id="A0A1G8YIT1"/>
<organism evidence="1 2">
    <name type="scientific">Methanoculleus thermophilus</name>
    <dbReference type="NCBI Taxonomy" id="2200"/>
    <lineage>
        <taxon>Archaea</taxon>
        <taxon>Methanobacteriati</taxon>
        <taxon>Methanobacteriota</taxon>
        <taxon>Stenosarchaea group</taxon>
        <taxon>Methanomicrobia</taxon>
        <taxon>Methanomicrobiales</taxon>
        <taxon>Methanomicrobiaceae</taxon>
        <taxon>Methanoculleus</taxon>
    </lineage>
</organism>
<proteinExistence type="predicted"/>
<accession>A0A1G8YIT1</accession>
<evidence type="ECO:0000313" key="1">
    <source>
        <dbReference type="EMBL" id="SDK02661.1"/>
    </source>
</evidence>